<dbReference type="Pfam" id="PF07690">
    <property type="entry name" value="MFS_1"/>
    <property type="match status" value="1"/>
</dbReference>
<feature type="transmembrane region" description="Helical" evidence="5">
    <location>
        <begin position="165"/>
        <end position="184"/>
    </location>
</feature>
<proteinExistence type="predicted"/>
<evidence type="ECO:0000256" key="5">
    <source>
        <dbReference type="SAM" id="Phobius"/>
    </source>
</evidence>
<dbReference type="GO" id="GO:0005886">
    <property type="term" value="C:plasma membrane"/>
    <property type="evidence" value="ECO:0007669"/>
    <property type="project" value="TreeGrafter"/>
</dbReference>
<organism evidence="7 8">
    <name type="scientific">Boletus reticuloceps</name>
    <dbReference type="NCBI Taxonomy" id="495285"/>
    <lineage>
        <taxon>Eukaryota</taxon>
        <taxon>Fungi</taxon>
        <taxon>Dikarya</taxon>
        <taxon>Basidiomycota</taxon>
        <taxon>Agaricomycotina</taxon>
        <taxon>Agaricomycetes</taxon>
        <taxon>Agaricomycetidae</taxon>
        <taxon>Boletales</taxon>
        <taxon>Boletineae</taxon>
        <taxon>Boletaceae</taxon>
        <taxon>Boletoideae</taxon>
        <taxon>Boletus</taxon>
    </lineage>
</organism>
<evidence type="ECO:0000256" key="2">
    <source>
        <dbReference type="ARBA" id="ARBA00022692"/>
    </source>
</evidence>
<dbReference type="Proteomes" id="UP000683000">
    <property type="component" value="Unassembled WGS sequence"/>
</dbReference>
<feature type="domain" description="Major facilitator superfamily (MFS) profile" evidence="6">
    <location>
        <begin position="44"/>
        <end position="532"/>
    </location>
</feature>
<dbReference type="PROSITE" id="PS50850">
    <property type="entry name" value="MFS"/>
    <property type="match status" value="1"/>
</dbReference>
<feature type="transmembrane region" description="Helical" evidence="5">
    <location>
        <begin position="303"/>
        <end position="327"/>
    </location>
</feature>
<dbReference type="InterPro" id="IPR036259">
    <property type="entry name" value="MFS_trans_sf"/>
</dbReference>
<dbReference type="InterPro" id="IPR011701">
    <property type="entry name" value="MFS"/>
</dbReference>
<keyword evidence="2 5" id="KW-0812">Transmembrane</keyword>
<keyword evidence="8" id="KW-1185">Reference proteome</keyword>
<evidence type="ECO:0000256" key="1">
    <source>
        <dbReference type="ARBA" id="ARBA00004141"/>
    </source>
</evidence>
<feature type="transmembrane region" description="Helical" evidence="5">
    <location>
        <begin position="399"/>
        <end position="420"/>
    </location>
</feature>
<dbReference type="InterPro" id="IPR020846">
    <property type="entry name" value="MFS_dom"/>
</dbReference>
<evidence type="ECO:0000313" key="8">
    <source>
        <dbReference type="Proteomes" id="UP000683000"/>
    </source>
</evidence>
<sequence>MVTFSATLSDRDSLTIRAFGSDDVDMTDVSTSAPSKKNLKFWLIFVSMCICLFLSALELCSIPTALPTIAHELRASQFVWVGSAYALSSTAFLPMSGGLAQTFGRRPAILMTIGLFALGSGICGGATSMNMLIAGRTIQGLGGGGIQSLTSIILADLVSLQERGVYAGLFALTWCFAASIGPVVGGSLAAQGKWRWLFYLNLPISFIGSLSVIFFLELPTPPGNYRDKFGRMDWVGNLLVIASTVACSIGLTWGGATAPWGSTMVVIPLALGLIGIVLFVVYETTIATHPLVPLALMTNATSISGYVQSFCNALNTLAVIYFSPVYFQACKGVSPVLSGIYALCLCAFAPAAILAGLSVKATGRYRPQMWVAWVIVLIAMGLLSALATDGIETRIGTSLGYLVLLGFGSGALNATTMYPIQAPLSATQNASALAWMWFLRSFAGVWGITIGSAVLQNELSKTLPASFIQSMSQGSEVPALYAFIPDLATLPPYIRSEVQVAFARSLAVLWQVLAAVCAVGGVASLFMRGLALSHTLDATWTPVKHKGQGQPEEVATTLQVKG</sequence>
<evidence type="ECO:0000256" key="3">
    <source>
        <dbReference type="ARBA" id="ARBA00022989"/>
    </source>
</evidence>
<feature type="transmembrane region" description="Helical" evidence="5">
    <location>
        <begin position="41"/>
        <end position="66"/>
    </location>
</feature>
<dbReference type="PRINTS" id="PR01036">
    <property type="entry name" value="TCRTETB"/>
</dbReference>
<feature type="transmembrane region" description="Helical" evidence="5">
    <location>
        <begin position="78"/>
        <end position="96"/>
    </location>
</feature>
<evidence type="ECO:0000256" key="4">
    <source>
        <dbReference type="ARBA" id="ARBA00023136"/>
    </source>
</evidence>
<name>A0A8I2YZU5_9AGAM</name>
<dbReference type="AlphaFoldDB" id="A0A8I2YZU5"/>
<feature type="transmembrane region" description="Helical" evidence="5">
    <location>
        <begin position="237"/>
        <end position="256"/>
    </location>
</feature>
<evidence type="ECO:0000313" key="7">
    <source>
        <dbReference type="EMBL" id="KAG6381865.1"/>
    </source>
</evidence>
<dbReference type="GO" id="GO:0022857">
    <property type="term" value="F:transmembrane transporter activity"/>
    <property type="evidence" value="ECO:0007669"/>
    <property type="project" value="InterPro"/>
</dbReference>
<dbReference type="OrthoDB" id="3437016at2759"/>
<feature type="transmembrane region" description="Helical" evidence="5">
    <location>
        <begin position="196"/>
        <end position="216"/>
    </location>
</feature>
<feature type="transmembrane region" description="Helical" evidence="5">
    <location>
        <begin position="508"/>
        <end position="527"/>
    </location>
</feature>
<protein>
    <submittedName>
        <fullName evidence="7">Mfs1.2</fullName>
    </submittedName>
</protein>
<keyword evidence="4 5" id="KW-0472">Membrane</keyword>
<dbReference type="PANTHER" id="PTHR23501:SF102">
    <property type="entry name" value="DRUG TRANSPORTER, PUTATIVE (AFU_ORTHOLOGUE AFUA_3G08530)-RELATED"/>
    <property type="match status" value="1"/>
</dbReference>
<feature type="transmembrane region" description="Helical" evidence="5">
    <location>
        <begin position="432"/>
        <end position="455"/>
    </location>
</feature>
<gene>
    <name evidence="7" type="ORF">JVT61DRAFT_479</name>
</gene>
<feature type="transmembrane region" description="Helical" evidence="5">
    <location>
        <begin position="262"/>
        <end position="282"/>
    </location>
</feature>
<accession>A0A8I2YZU5</accession>
<dbReference type="SUPFAM" id="SSF103473">
    <property type="entry name" value="MFS general substrate transporter"/>
    <property type="match status" value="1"/>
</dbReference>
<comment type="subcellular location">
    <subcellularLocation>
        <location evidence="1">Membrane</location>
        <topology evidence="1">Multi-pass membrane protein</topology>
    </subcellularLocation>
</comment>
<feature type="transmembrane region" description="Helical" evidence="5">
    <location>
        <begin position="339"/>
        <end position="357"/>
    </location>
</feature>
<feature type="transmembrane region" description="Helical" evidence="5">
    <location>
        <begin position="108"/>
        <end position="132"/>
    </location>
</feature>
<comment type="caution">
    <text evidence="7">The sequence shown here is derived from an EMBL/GenBank/DDBJ whole genome shotgun (WGS) entry which is preliminary data.</text>
</comment>
<dbReference type="PANTHER" id="PTHR23501">
    <property type="entry name" value="MAJOR FACILITATOR SUPERFAMILY"/>
    <property type="match status" value="1"/>
</dbReference>
<feature type="transmembrane region" description="Helical" evidence="5">
    <location>
        <begin position="369"/>
        <end position="387"/>
    </location>
</feature>
<reference evidence="7" key="1">
    <citation type="submission" date="2021-03" db="EMBL/GenBank/DDBJ databases">
        <title>Evolutionary innovations through gain and loss of genes in the ectomycorrhizal Boletales.</title>
        <authorList>
            <person name="Wu G."/>
            <person name="Miyauchi S."/>
            <person name="Morin E."/>
            <person name="Yang Z.-L."/>
            <person name="Xu J."/>
            <person name="Martin F.M."/>
        </authorList>
    </citation>
    <scope>NUCLEOTIDE SEQUENCE</scope>
    <source>
        <strain evidence="7">BR01</strain>
    </source>
</reference>
<dbReference type="Gene3D" id="1.20.1250.20">
    <property type="entry name" value="MFS general substrate transporter like domains"/>
    <property type="match status" value="1"/>
</dbReference>
<keyword evidence="3 5" id="KW-1133">Transmembrane helix</keyword>
<evidence type="ECO:0000259" key="6">
    <source>
        <dbReference type="PROSITE" id="PS50850"/>
    </source>
</evidence>
<dbReference type="EMBL" id="JAGFBS010000001">
    <property type="protein sequence ID" value="KAG6381865.1"/>
    <property type="molecule type" value="Genomic_DNA"/>
</dbReference>